<evidence type="ECO:0000256" key="4">
    <source>
        <dbReference type="ARBA" id="ARBA00022807"/>
    </source>
</evidence>
<organism evidence="10 11">
    <name type="scientific">Psylliodes chrysocephalus</name>
    <dbReference type="NCBI Taxonomy" id="3402493"/>
    <lineage>
        <taxon>Eukaryota</taxon>
        <taxon>Metazoa</taxon>
        <taxon>Ecdysozoa</taxon>
        <taxon>Arthropoda</taxon>
        <taxon>Hexapoda</taxon>
        <taxon>Insecta</taxon>
        <taxon>Pterygota</taxon>
        <taxon>Neoptera</taxon>
        <taxon>Endopterygota</taxon>
        <taxon>Coleoptera</taxon>
        <taxon>Polyphaga</taxon>
        <taxon>Cucujiformia</taxon>
        <taxon>Chrysomeloidea</taxon>
        <taxon>Chrysomelidae</taxon>
        <taxon>Galerucinae</taxon>
        <taxon>Alticini</taxon>
        <taxon>Psylliodes</taxon>
    </lineage>
</organism>
<proteinExistence type="inferred from homology"/>
<keyword evidence="3" id="KW-0378">Hydrolase</keyword>
<feature type="domain" description="Cathepsin propeptide inhibitor" evidence="9">
    <location>
        <begin position="243"/>
        <end position="299"/>
    </location>
</feature>
<accession>A0A9P0D2I4</accession>
<keyword evidence="6" id="KW-1015">Disulfide bond</keyword>
<dbReference type="OrthoDB" id="65740at2759"/>
<feature type="chain" id="PRO_5040150739" description="Digestive cysteine proteinase 1" evidence="7">
    <location>
        <begin position="21"/>
        <end position="548"/>
    </location>
</feature>
<evidence type="ECO:0008006" key="12">
    <source>
        <dbReference type="Google" id="ProtNLM"/>
    </source>
</evidence>
<keyword evidence="4" id="KW-0788">Thiol protease</keyword>
<dbReference type="EMBL" id="OV651816">
    <property type="protein sequence ID" value="CAH1109299.1"/>
    <property type="molecule type" value="Genomic_DNA"/>
</dbReference>
<dbReference type="Pfam" id="PF08246">
    <property type="entry name" value="Inhibitor_I29"/>
    <property type="match status" value="1"/>
</dbReference>
<evidence type="ECO:0000313" key="10">
    <source>
        <dbReference type="EMBL" id="CAH1109299.1"/>
    </source>
</evidence>
<evidence type="ECO:0000256" key="2">
    <source>
        <dbReference type="ARBA" id="ARBA00022670"/>
    </source>
</evidence>
<dbReference type="SUPFAM" id="SSF54001">
    <property type="entry name" value="Cysteine proteinases"/>
    <property type="match status" value="1"/>
</dbReference>
<comment type="similarity">
    <text evidence="1">Belongs to the peptidase C1 family.</text>
</comment>
<evidence type="ECO:0000256" key="7">
    <source>
        <dbReference type="SAM" id="SignalP"/>
    </source>
</evidence>
<protein>
    <recommendedName>
        <fullName evidence="12">Digestive cysteine proteinase 1</fullName>
    </recommendedName>
</protein>
<evidence type="ECO:0000313" key="11">
    <source>
        <dbReference type="Proteomes" id="UP001153636"/>
    </source>
</evidence>
<dbReference type="Proteomes" id="UP001153636">
    <property type="component" value="Chromosome 4"/>
</dbReference>
<dbReference type="SMART" id="SM00848">
    <property type="entry name" value="Inhibitor_I29"/>
    <property type="match status" value="1"/>
</dbReference>
<dbReference type="InterPro" id="IPR000668">
    <property type="entry name" value="Peptidase_C1A_C"/>
</dbReference>
<keyword evidence="5" id="KW-0865">Zymogen</keyword>
<dbReference type="PROSITE" id="PS00639">
    <property type="entry name" value="THIOL_PROTEASE_HIS"/>
    <property type="match status" value="1"/>
</dbReference>
<evidence type="ECO:0000256" key="6">
    <source>
        <dbReference type="ARBA" id="ARBA00023157"/>
    </source>
</evidence>
<feature type="signal peptide" evidence="7">
    <location>
        <begin position="1"/>
        <end position="20"/>
    </location>
</feature>
<dbReference type="FunFam" id="3.90.70.10:FF:000087">
    <property type="entry name" value="Counting factor associated protein D"/>
    <property type="match status" value="1"/>
</dbReference>
<dbReference type="GO" id="GO:0008234">
    <property type="term" value="F:cysteine-type peptidase activity"/>
    <property type="evidence" value="ECO:0007669"/>
    <property type="project" value="UniProtKB-KW"/>
</dbReference>
<dbReference type="InterPro" id="IPR025661">
    <property type="entry name" value="Pept_asp_AS"/>
</dbReference>
<dbReference type="GO" id="GO:0006508">
    <property type="term" value="P:proteolysis"/>
    <property type="evidence" value="ECO:0007669"/>
    <property type="project" value="UniProtKB-KW"/>
</dbReference>
<dbReference type="PROSITE" id="PS00139">
    <property type="entry name" value="THIOL_PROTEASE_CYS"/>
    <property type="match status" value="1"/>
</dbReference>
<keyword evidence="7" id="KW-0732">Signal</keyword>
<dbReference type="InterPro" id="IPR025660">
    <property type="entry name" value="Pept_his_AS"/>
</dbReference>
<gene>
    <name evidence="10" type="ORF">PSYICH_LOCUS10579</name>
</gene>
<dbReference type="PRINTS" id="PR00705">
    <property type="entry name" value="PAPAIN"/>
</dbReference>
<dbReference type="PROSITE" id="PS00640">
    <property type="entry name" value="THIOL_PROTEASE_ASN"/>
    <property type="match status" value="1"/>
</dbReference>
<name>A0A9P0D2I4_9CUCU</name>
<sequence length="548" mass="61830">MVSNKFSIILLLQILGIVFCQRVPPKWSEKSHVVKGALYLPYAEIKEPFEAWYDTRTNNSRIDFYNGLAKTYQLGEHGFGTSLKVVPFTTEEVLNKITCFQVNGTEDDPVTPQAILPSLDDFTFAGEEEIDGKHAEKWTLTVVEGEKKNVYTMWVGKHHHGHPVPIKYDMMGYNTLLGSHYDHYYVDYYFYEHRRISRETFNAEVHGITCREFPGPGNQRVHSFNPMSEFIRPEKTEHVDSRFNDFIETHGKGYETVHEHTLRKEIFRQNLRFIESHNRQNKGYTLAVNHLADKTENELKVLRGRVSSGGDNGGLPFSQENIGGDDLPDQYDWRLYGAVTPVKDQAVCGSCWAFGTIGALEGSLFLKNGGNLVRLSEQALLDCSWGYGNNGCDGGEDFRSYQWILKHGGVPTDADYGNYLGEDSYCKADKLNKTAAITGWVNVTSNDETALRQAIFTSGPISVAIDASRKGFSFYSKGVYYDENCGNKDEDLDHAVLAVGYGTIDGQDYWLVKNSWSTYWGNDGYILMSAKDNNCGVMTTPTYPVIAN</sequence>
<dbReference type="InterPro" id="IPR013201">
    <property type="entry name" value="Prot_inhib_I29"/>
</dbReference>
<dbReference type="Pfam" id="PF00112">
    <property type="entry name" value="Peptidase_C1"/>
    <property type="match status" value="1"/>
</dbReference>
<dbReference type="CDD" id="cd02248">
    <property type="entry name" value="Peptidase_C1A"/>
    <property type="match status" value="1"/>
</dbReference>
<evidence type="ECO:0000259" key="8">
    <source>
        <dbReference type="SMART" id="SM00645"/>
    </source>
</evidence>
<keyword evidence="2" id="KW-0645">Protease</keyword>
<dbReference type="Gene3D" id="3.90.70.10">
    <property type="entry name" value="Cysteine proteinases"/>
    <property type="match status" value="1"/>
</dbReference>
<evidence type="ECO:0000256" key="5">
    <source>
        <dbReference type="ARBA" id="ARBA00023145"/>
    </source>
</evidence>
<evidence type="ECO:0000256" key="3">
    <source>
        <dbReference type="ARBA" id="ARBA00022801"/>
    </source>
</evidence>
<dbReference type="InterPro" id="IPR000169">
    <property type="entry name" value="Pept_cys_AS"/>
</dbReference>
<evidence type="ECO:0000256" key="1">
    <source>
        <dbReference type="ARBA" id="ARBA00008455"/>
    </source>
</evidence>
<dbReference type="InterPro" id="IPR038765">
    <property type="entry name" value="Papain-like_cys_pep_sf"/>
</dbReference>
<dbReference type="PANTHER" id="PTHR12411">
    <property type="entry name" value="CYSTEINE PROTEASE FAMILY C1-RELATED"/>
    <property type="match status" value="1"/>
</dbReference>
<dbReference type="SMART" id="SM00645">
    <property type="entry name" value="Pept_C1"/>
    <property type="match status" value="1"/>
</dbReference>
<dbReference type="AlphaFoldDB" id="A0A9P0D2I4"/>
<dbReference type="InterPro" id="IPR013128">
    <property type="entry name" value="Peptidase_C1A"/>
</dbReference>
<keyword evidence="11" id="KW-1185">Reference proteome</keyword>
<dbReference type="InterPro" id="IPR039417">
    <property type="entry name" value="Peptidase_C1A_papain-like"/>
</dbReference>
<evidence type="ECO:0000259" key="9">
    <source>
        <dbReference type="SMART" id="SM00848"/>
    </source>
</evidence>
<feature type="domain" description="Peptidase C1A papain C-terminal" evidence="8">
    <location>
        <begin position="327"/>
        <end position="545"/>
    </location>
</feature>
<reference evidence="10" key="1">
    <citation type="submission" date="2022-01" db="EMBL/GenBank/DDBJ databases">
        <authorList>
            <person name="King R."/>
        </authorList>
    </citation>
    <scope>NUCLEOTIDE SEQUENCE</scope>
</reference>